<keyword evidence="3" id="KW-1185">Reference proteome</keyword>
<organism evidence="2 3">
    <name type="scientific">Microvirga arsenatis</name>
    <dbReference type="NCBI Taxonomy" id="2692265"/>
    <lineage>
        <taxon>Bacteria</taxon>
        <taxon>Pseudomonadati</taxon>
        <taxon>Pseudomonadota</taxon>
        <taxon>Alphaproteobacteria</taxon>
        <taxon>Hyphomicrobiales</taxon>
        <taxon>Methylobacteriaceae</taxon>
        <taxon>Microvirga</taxon>
    </lineage>
</organism>
<dbReference type="InterPro" id="IPR002559">
    <property type="entry name" value="Transposase_11"/>
</dbReference>
<accession>A0ABW9Z2E9</accession>
<dbReference type="Pfam" id="PF01609">
    <property type="entry name" value="DDE_Tnp_1"/>
    <property type="match status" value="1"/>
</dbReference>
<name>A0ABW9Z2E9_9HYPH</name>
<dbReference type="PANTHER" id="PTHR30007">
    <property type="entry name" value="PHP DOMAIN PROTEIN"/>
    <property type="match status" value="1"/>
</dbReference>
<feature type="domain" description="Transposase IS4-like" evidence="1">
    <location>
        <begin position="4"/>
        <end position="131"/>
    </location>
</feature>
<dbReference type="PANTHER" id="PTHR30007:SF1">
    <property type="entry name" value="BLR1914 PROTEIN"/>
    <property type="match status" value="1"/>
</dbReference>
<dbReference type="EMBL" id="JAAAXJ010000020">
    <property type="protein sequence ID" value="NBJ26844.1"/>
    <property type="molecule type" value="Genomic_DNA"/>
</dbReference>
<proteinExistence type="predicted"/>
<dbReference type="RefSeq" id="WP_161725667.1">
    <property type="nucleotide sequence ID" value="NZ_JAAAXI010000023.1"/>
</dbReference>
<evidence type="ECO:0000313" key="3">
    <source>
        <dbReference type="Proteomes" id="UP000818323"/>
    </source>
</evidence>
<comment type="caution">
    <text evidence="2">The sequence shown here is derived from an EMBL/GenBank/DDBJ whole genome shotgun (WGS) entry which is preliminary data.</text>
</comment>
<evidence type="ECO:0000259" key="1">
    <source>
        <dbReference type="Pfam" id="PF01609"/>
    </source>
</evidence>
<sequence>MSDGAGLPLAFTLTPGQRHEAPVFEQTLRAVPLPNPRGRPRTRPKYLAGDKAYSYRPVFRYLRRCHIRPVILPRTGGNMGRGCAQSFHTDLYRRRNVIERCVGWLKGCRSMATRQEKLAVNFAAMVKLAFIRQYLRTISPSDRTW</sequence>
<reference evidence="2 3" key="1">
    <citation type="submission" date="2020-01" db="EMBL/GenBank/DDBJ databases">
        <title>Microvirga sp. nov., an arsenate reduction bacterium isolated from Tibet hotspring sediments.</title>
        <authorList>
            <person name="Yuan C.-G."/>
        </authorList>
    </citation>
    <scope>NUCLEOTIDE SEQUENCE [LARGE SCALE GENOMIC DNA]</scope>
    <source>
        <strain evidence="2 3">SYSU G3D203</strain>
    </source>
</reference>
<evidence type="ECO:0000313" key="2">
    <source>
        <dbReference type="EMBL" id="NBJ26844.1"/>
    </source>
</evidence>
<dbReference type="Proteomes" id="UP000818323">
    <property type="component" value="Unassembled WGS sequence"/>
</dbReference>
<gene>
    <name evidence="2" type="ORF">GR303_21125</name>
</gene>
<protein>
    <submittedName>
        <fullName evidence="2">Transposase</fullName>
    </submittedName>
</protein>